<dbReference type="Proteomes" id="UP000058613">
    <property type="component" value="Chromosome"/>
</dbReference>
<sequence>MCIHVGVCMSVNITVRIPRRLAEKMKKHREINWSEVVRRSIEEYLRRLEEVKRLETPAELLEELHSLGVGVEDLEPLPPDTEEKYYREMVAEEWRRVRSTTQAR</sequence>
<reference evidence="1 2" key="1">
    <citation type="submission" date="2015-10" db="EMBL/GenBank/DDBJ databases">
        <title>Complete genome sequence of hyperthermophilic archaeon Pyrodictium delaneyi Su06.</title>
        <authorList>
            <person name="Jung J.-H."/>
            <person name="Lin J."/>
            <person name="Holden J.F."/>
            <person name="Park C.-S."/>
        </authorList>
    </citation>
    <scope>NUCLEOTIDE SEQUENCE [LARGE SCALE GENOMIC DNA]</scope>
    <source>
        <strain evidence="1 2">Su06</strain>
    </source>
</reference>
<dbReference type="EMBL" id="CP013011">
    <property type="protein sequence ID" value="ALL01997.1"/>
    <property type="molecule type" value="Genomic_DNA"/>
</dbReference>
<evidence type="ECO:0000313" key="2">
    <source>
        <dbReference type="Proteomes" id="UP000058613"/>
    </source>
</evidence>
<gene>
    <name evidence="1" type="ORF">Pyrde_1954</name>
</gene>
<name>A0A0P0N516_9CREN</name>
<dbReference type="STRING" id="1273541.Pyrde_1954"/>
<protein>
    <recommendedName>
        <fullName evidence="3">Ribbon-helix-helix protein CopG domain-containing protein</fullName>
    </recommendedName>
</protein>
<proteinExistence type="predicted"/>
<dbReference type="AlphaFoldDB" id="A0A0P0N516"/>
<accession>A0A0P0N516</accession>
<dbReference type="KEGG" id="pdl:Pyrde_1954"/>
<evidence type="ECO:0000313" key="1">
    <source>
        <dbReference type="EMBL" id="ALL01997.1"/>
    </source>
</evidence>
<evidence type="ECO:0008006" key="3">
    <source>
        <dbReference type="Google" id="ProtNLM"/>
    </source>
</evidence>
<organism evidence="1 2">
    <name type="scientific">Pyrodictium delaneyi</name>
    <dbReference type="NCBI Taxonomy" id="1273541"/>
    <lineage>
        <taxon>Archaea</taxon>
        <taxon>Thermoproteota</taxon>
        <taxon>Thermoprotei</taxon>
        <taxon>Desulfurococcales</taxon>
        <taxon>Pyrodictiaceae</taxon>
        <taxon>Pyrodictium</taxon>
    </lineage>
</organism>